<dbReference type="OrthoDB" id="9794275at2"/>
<dbReference type="InterPro" id="IPR010375">
    <property type="entry name" value="CdAMP_rec"/>
</dbReference>
<keyword evidence="2" id="KW-1185">Reference proteome</keyword>
<reference evidence="1 2" key="1">
    <citation type="submission" date="2016-10" db="EMBL/GenBank/DDBJ databases">
        <authorList>
            <person name="de Groot N.N."/>
        </authorList>
    </citation>
    <scope>NUCLEOTIDE SEQUENCE [LARGE SCALE GENOMIC DNA]</scope>
    <source>
        <strain evidence="1 2">CGMCC 1.5012</strain>
    </source>
</reference>
<dbReference type="RefSeq" id="WP_092639335.1">
    <property type="nucleotide sequence ID" value="NZ_FNID01000011.1"/>
</dbReference>
<dbReference type="AlphaFoldDB" id="A0A1G9YR20"/>
<organism evidence="1 2">
    <name type="scientific">Acetanaerobacterium elongatum</name>
    <dbReference type="NCBI Taxonomy" id="258515"/>
    <lineage>
        <taxon>Bacteria</taxon>
        <taxon>Bacillati</taxon>
        <taxon>Bacillota</taxon>
        <taxon>Clostridia</taxon>
        <taxon>Eubacteriales</taxon>
        <taxon>Oscillospiraceae</taxon>
        <taxon>Acetanaerobacterium</taxon>
    </lineage>
</organism>
<dbReference type="Gene3D" id="3.30.70.120">
    <property type="match status" value="1"/>
</dbReference>
<gene>
    <name evidence="1" type="ORF">SAMN05192585_11181</name>
</gene>
<sequence length="107" mass="11447">MKLIFAIVSSDDSSVVSTALTKEGFSVTKLATTGGFLMSGNTTFIIGTEDEKVDQVIDIVAQHSKKRTQMVPSSTSYGVGLYSSFPIEVTVGGATIFVTDVERFEKV</sequence>
<evidence type="ECO:0000313" key="1">
    <source>
        <dbReference type="EMBL" id="SDN11427.1"/>
    </source>
</evidence>
<dbReference type="EMBL" id="FNID01000011">
    <property type="protein sequence ID" value="SDN11427.1"/>
    <property type="molecule type" value="Genomic_DNA"/>
</dbReference>
<dbReference type="PANTHER" id="PTHR38456">
    <property type="entry name" value="CYCLIC DI-AMP RECEPTOR A"/>
    <property type="match status" value="1"/>
</dbReference>
<dbReference type="PANTHER" id="PTHR38456:SF1">
    <property type="entry name" value="CYCLIC DI-AMP RECEPTOR A"/>
    <property type="match status" value="1"/>
</dbReference>
<evidence type="ECO:0000313" key="2">
    <source>
        <dbReference type="Proteomes" id="UP000199182"/>
    </source>
</evidence>
<dbReference type="InterPro" id="IPR011322">
    <property type="entry name" value="N-reg_PII-like_a/b"/>
</dbReference>
<dbReference type="STRING" id="258515.SAMN05192585_11181"/>
<dbReference type="InterPro" id="IPR015867">
    <property type="entry name" value="N-reg_PII/ATP_PRibTrfase_C"/>
</dbReference>
<dbReference type="SUPFAM" id="SSF54913">
    <property type="entry name" value="GlnB-like"/>
    <property type="match status" value="1"/>
</dbReference>
<proteinExistence type="predicted"/>
<accession>A0A1G9YR20</accession>
<protein>
    <submittedName>
        <fullName evidence="1">Uncharacterized protein YaaQ</fullName>
    </submittedName>
</protein>
<dbReference type="Proteomes" id="UP000199182">
    <property type="component" value="Unassembled WGS sequence"/>
</dbReference>
<dbReference type="Pfam" id="PF06153">
    <property type="entry name" value="CdAMP_rec"/>
    <property type="match status" value="1"/>
</dbReference>
<name>A0A1G9YR20_9FIRM</name>